<dbReference type="EMBL" id="JARYMX010000005">
    <property type="protein sequence ID" value="KAJ9547383.1"/>
    <property type="molecule type" value="Genomic_DNA"/>
</dbReference>
<dbReference type="AlphaFoldDB" id="A0AA38SYV7"/>
<sequence length="187" mass="21235">MTKMYPMPITPVSFSKHKSSVASKNLVVFTVFDSNGNLVFRVDSYISRGNGEIIIVHASGCPLLTIRRMRLSLSDNWQVYDGETTVNLRFSVMKHLNVFITKSLPYVRKAGSSNTDNMRIPMYQISGSYVERCYVIHDGVLLISGARKLREVLLLADMFSVWLCNLYLIPLSWDSSFSLIRCSVHLD</sequence>
<dbReference type="InterPro" id="IPR038595">
    <property type="entry name" value="LOR_sf"/>
</dbReference>
<protein>
    <submittedName>
        <fullName evidence="2">Uncharacterized protein</fullName>
    </submittedName>
</protein>
<comment type="caution">
    <text evidence="2">The sequence shown here is derived from an EMBL/GenBank/DDBJ whole genome shotgun (WGS) entry which is preliminary data.</text>
</comment>
<dbReference type="PANTHER" id="PTHR31087:SF131">
    <property type="entry name" value="TRANSLATION INITIATION FACTOR 2B FAMILY PROTEIN, PUTATIVE, EXPRESSED-RELATED"/>
    <property type="match status" value="1"/>
</dbReference>
<comment type="similarity">
    <text evidence="1">Belongs to the LOR family.</text>
</comment>
<evidence type="ECO:0000313" key="2">
    <source>
        <dbReference type="EMBL" id="KAJ9547383.1"/>
    </source>
</evidence>
<organism evidence="2 3">
    <name type="scientific">Centaurea solstitialis</name>
    <name type="common">yellow star-thistle</name>
    <dbReference type="NCBI Taxonomy" id="347529"/>
    <lineage>
        <taxon>Eukaryota</taxon>
        <taxon>Viridiplantae</taxon>
        <taxon>Streptophyta</taxon>
        <taxon>Embryophyta</taxon>
        <taxon>Tracheophyta</taxon>
        <taxon>Spermatophyta</taxon>
        <taxon>Magnoliopsida</taxon>
        <taxon>eudicotyledons</taxon>
        <taxon>Gunneridae</taxon>
        <taxon>Pentapetalae</taxon>
        <taxon>asterids</taxon>
        <taxon>campanulids</taxon>
        <taxon>Asterales</taxon>
        <taxon>Asteraceae</taxon>
        <taxon>Carduoideae</taxon>
        <taxon>Cardueae</taxon>
        <taxon>Centaureinae</taxon>
        <taxon>Centaurea</taxon>
    </lineage>
</organism>
<accession>A0AA38SYV7</accession>
<feature type="non-terminal residue" evidence="2">
    <location>
        <position position="187"/>
    </location>
</feature>
<proteinExistence type="inferred from homology"/>
<dbReference type="Pfam" id="PF04525">
    <property type="entry name" value="LOR"/>
    <property type="match status" value="1"/>
</dbReference>
<keyword evidence="3" id="KW-1185">Reference proteome</keyword>
<reference evidence="2" key="1">
    <citation type="submission" date="2023-03" db="EMBL/GenBank/DDBJ databases">
        <title>Chromosome-scale reference genome and RAD-based genetic map of yellow starthistle (Centaurea solstitialis) reveal putative structural variation and QTLs associated with invader traits.</title>
        <authorList>
            <person name="Reatini B."/>
            <person name="Cang F.A."/>
            <person name="Jiang Q."/>
            <person name="Mckibben M.T.W."/>
            <person name="Barker M.S."/>
            <person name="Rieseberg L.H."/>
            <person name="Dlugosch K.M."/>
        </authorList>
    </citation>
    <scope>NUCLEOTIDE SEQUENCE</scope>
    <source>
        <strain evidence="2">CAN-66</strain>
        <tissue evidence="2">Leaf</tissue>
    </source>
</reference>
<gene>
    <name evidence="2" type="ORF">OSB04_019926</name>
</gene>
<dbReference type="PANTHER" id="PTHR31087">
    <property type="match status" value="1"/>
</dbReference>
<evidence type="ECO:0000256" key="1">
    <source>
        <dbReference type="ARBA" id="ARBA00005437"/>
    </source>
</evidence>
<evidence type="ECO:0000313" key="3">
    <source>
        <dbReference type="Proteomes" id="UP001172457"/>
    </source>
</evidence>
<dbReference type="SUPFAM" id="SSF54518">
    <property type="entry name" value="Tubby C-terminal domain-like"/>
    <property type="match status" value="1"/>
</dbReference>
<dbReference type="InterPro" id="IPR025659">
    <property type="entry name" value="Tubby-like_C"/>
</dbReference>
<dbReference type="InterPro" id="IPR007612">
    <property type="entry name" value="LOR"/>
</dbReference>
<dbReference type="Gene3D" id="2.40.160.200">
    <property type="entry name" value="LURP1-related"/>
    <property type="match status" value="1"/>
</dbReference>
<name>A0AA38SYV7_9ASTR</name>
<dbReference type="Proteomes" id="UP001172457">
    <property type="component" value="Chromosome 5"/>
</dbReference>